<keyword evidence="4" id="KW-0488">Methylation</keyword>
<comment type="similarity">
    <text evidence="9">Belongs to the GSP H family.</text>
</comment>
<dbReference type="InterPro" id="IPR022346">
    <property type="entry name" value="T2SS_GspH"/>
</dbReference>
<evidence type="ECO:0000313" key="13">
    <source>
        <dbReference type="EMBL" id="MBZ2209395.1"/>
    </source>
</evidence>
<evidence type="ECO:0000256" key="1">
    <source>
        <dbReference type="ARBA" id="ARBA00004377"/>
    </source>
</evidence>
<evidence type="ECO:0000256" key="11">
    <source>
        <dbReference type="SAM" id="Phobius"/>
    </source>
</evidence>
<dbReference type="InterPro" id="IPR045584">
    <property type="entry name" value="Pilin-like"/>
</dbReference>
<comment type="subcellular location">
    <subcellularLocation>
        <location evidence="1">Cell inner membrane</location>
        <topology evidence="1">Single-pass membrane protein</topology>
    </subcellularLocation>
</comment>
<dbReference type="EMBL" id="JAFBIL020000008">
    <property type="protein sequence ID" value="MBZ2209395.1"/>
    <property type="molecule type" value="Genomic_DNA"/>
</dbReference>
<evidence type="ECO:0000256" key="7">
    <source>
        <dbReference type="ARBA" id="ARBA00022989"/>
    </source>
</evidence>
<dbReference type="SUPFAM" id="SSF54523">
    <property type="entry name" value="Pili subunits"/>
    <property type="match status" value="1"/>
</dbReference>
<organism evidence="13 14">
    <name type="scientific">Massilia soli</name>
    <dbReference type="NCBI Taxonomy" id="2792854"/>
    <lineage>
        <taxon>Bacteria</taxon>
        <taxon>Pseudomonadati</taxon>
        <taxon>Pseudomonadota</taxon>
        <taxon>Betaproteobacteria</taxon>
        <taxon>Burkholderiales</taxon>
        <taxon>Oxalobacteraceae</taxon>
        <taxon>Telluria group</taxon>
        <taxon>Massilia</taxon>
    </lineage>
</organism>
<dbReference type="InterPro" id="IPR012902">
    <property type="entry name" value="N_methyl_site"/>
</dbReference>
<keyword evidence="6 11" id="KW-0812">Transmembrane</keyword>
<keyword evidence="3" id="KW-1003">Cell membrane</keyword>
<gene>
    <name evidence="13" type="ORF">I4X03_019170</name>
</gene>
<sequence length="195" mass="19843">MDKFAKRKTLPGSSDGFSLSEMLVTIAIVAIATSIGVPMLRGFIHDAAVSTAADQILASLNYTRSEAVKRSTRVTMCRSVDGASCAASAVVGDWRGGWIVFVDGADAGARDEDDEILRVQAALSGAGTVLGAGAVADYVSYASTGQARLADGSAQAGVFTACADSDSAKRRRIALTSGTGWVGVEIVAGSADCAS</sequence>
<dbReference type="NCBIfam" id="TIGR02532">
    <property type="entry name" value="IV_pilin_GFxxxE"/>
    <property type="match status" value="1"/>
</dbReference>
<protein>
    <recommendedName>
        <fullName evidence="2">Type II secretion system protein H</fullName>
    </recommendedName>
    <alternativeName>
        <fullName evidence="10">General secretion pathway protein H</fullName>
    </alternativeName>
</protein>
<evidence type="ECO:0000256" key="9">
    <source>
        <dbReference type="ARBA" id="ARBA00025772"/>
    </source>
</evidence>
<name>A0ABS7STZ0_9BURK</name>
<evidence type="ECO:0000259" key="12">
    <source>
        <dbReference type="Pfam" id="PF12019"/>
    </source>
</evidence>
<evidence type="ECO:0000256" key="5">
    <source>
        <dbReference type="ARBA" id="ARBA00022519"/>
    </source>
</evidence>
<keyword evidence="8 11" id="KW-0472">Membrane</keyword>
<dbReference type="Gene3D" id="3.55.40.10">
    <property type="entry name" value="minor pseudopilin epsh domain"/>
    <property type="match status" value="1"/>
</dbReference>
<comment type="caution">
    <text evidence="13">The sequence shown here is derived from an EMBL/GenBank/DDBJ whole genome shotgun (WGS) entry which is preliminary data.</text>
</comment>
<keyword evidence="14" id="KW-1185">Reference proteome</keyword>
<feature type="domain" description="General secretion pathway GspH" evidence="12">
    <location>
        <begin position="52"/>
        <end position="177"/>
    </location>
</feature>
<accession>A0ABS7STZ0</accession>
<dbReference type="RefSeq" id="WP_223469862.1">
    <property type="nucleotide sequence ID" value="NZ_JAFBIL020000008.1"/>
</dbReference>
<keyword evidence="7 11" id="KW-1133">Transmembrane helix</keyword>
<evidence type="ECO:0000256" key="4">
    <source>
        <dbReference type="ARBA" id="ARBA00022481"/>
    </source>
</evidence>
<evidence type="ECO:0000313" key="14">
    <source>
        <dbReference type="Proteomes" id="UP000809349"/>
    </source>
</evidence>
<evidence type="ECO:0000256" key="3">
    <source>
        <dbReference type="ARBA" id="ARBA00022475"/>
    </source>
</evidence>
<keyword evidence="5" id="KW-0997">Cell inner membrane</keyword>
<evidence type="ECO:0000256" key="2">
    <source>
        <dbReference type="ARBA" id="ARBA00021549"/>
    </source>
</evidence>
<dbReference type="Proteomes" id="UP000809349">
    <property type="component" value="Unassembled WGS sequence"/>
</dbReference>
<evidence type="ECO:0000256" key="6">
    <source>
        <dbReference type="ARBA" id="ARBA00022692"/>
    </source>
</evidence>
<proteinExistence type="inferred from homology"/>
<dbReference type="Pfam" id="PF07963">
    <property type="entry name" value="N_methyl"/>
    <property type="match status" value="1"/>
</dbReference>
<feature type="transmembrane region" description="Helical" evidence="11">
    <location>
        <begin position="21"/>
        <end position="40"/>
    </location>
</feature>
<evidence type="ECO:0000256" key="10">
    <source>
        <dbReference type="ARBA" id="ARBA00030775"/>
    </source>
</evidence>
<evidence type="ECO:0000256" key="8">
    <source>
        <dbReference type="ARBA" id="ARBA00023136"/>
    </source>
</evidence>
<reference evidence="13 14" key="1">
    <citation type="submission" date="2021-08" db="EMBL/GenBank/DDBJ databases">
        <title>Massilia sp. R798.</title>
        <authorList>
            <person name="Baek J.H."/>
            <person name="Jung H.S."/>
            <person name="Kim K.R."/>
            <person name="Jeon C.O."/>
        </authorList>
    </citation>
    <scope>NUCLEOTIDE SEQUENCE [LARGE SCALE GENOMIC DNA]</scope>
    <source>
        <strain evidence="13 14">R798</strain>
    </source>
</reference>
<dbReference type="Pfam" id="PF12019">
    <property type="entry name" value="GspH"/>
    <property type="match status" value="1"/>
</dbReference>